<accession>A0A6A6W091</accession>
<dbReference type="EMBL" id="ML996580">
    <property type="protein sequence ID" value="KAF2754481.1"/>
    <property type="molecule type" value="Genomic_DNA"/>
</dbReference>
<evidence type="ECO:0000313" key="3">
    <source>
        <dbReference type="EMBL" id="KAF2754481.1"/>
    </source>
</evidence>
<protein>
    <submittedName>
        <fullName evidence="3">Uncharacterized protein</fullName>
    </submittedName>
</protein>
<reference evidence="3" key="1">
    <citation type="journal article" date="2020" name="Stud. Mycol.">
        <title>101 Dothideomycetes genomes: a test case for predicting lifestyles and emergence of pathogens.</title>
        <authorList>
            <person name="Haridas S."/>
            <person name="Albert R."/>
            <person name="Binder M."/>
            <person name="Bloem J."/>
            <person name="Labutti K."/>
            <person name="Salamov A."/>
            <person name="Andreopoulos B."/>
            <person name="Baker S."/>
            <person name="Barry K."/>
            <person name="Bills G."/>
            <person name="Bluhm B."/>
            <person name="Cannon C."/>
            <person name="Castanera R."/>
            <person name="Culley D."/>
            <person name="Daum C."/>
            <person name="Ezra D."/>
            <person name="Gonzalez J."/>
            <person name="Henrissat B."/>
            <person name="Kuo A."/>
            <person name="Liang C."/>
            <person name="Lipzen A."/>
            <person name="Lutzoni F."/>
            <person name="Magnuson J."/>
            <person name="Mondo S."/>
            <person name="Nolan M."/>
            <person name="Ohm R."/>
            <person name="Pangilinan J."/>
            <person name="Park H.-J."/>
            <person name="Ramirez L."/>
            <person name="Alfaro M."/>
            <person name="Sun H."/>
            <person name="Tritt A."/>
            <person name="Yoshinaga Y."/>
            <person name="Zwiers L.-H."/>
            <person name="Turgeon B."/>
            <person name="Goodwin S."/>
            <person name="Spatafora J."/>
            <person name="Crous P."/>
            <person name="Grigoriev I."/>
        </authorList>
    </citation>
    <scope>NUCLEOTIDE SEQUENCE</scope>
    <source>
        <strain evidence="3">CBS 121739</strain>
    </source>
</reference>
<keyword evidence="4" id="KW-1185">Reference proteome</keyword>
<dbReference type="RefSeq" id="XP_033596932.1">
    <property type="nucleotide sequence ID" value="XM_033739251.1"/>
</dbReference>
<feature type="transmembrane region" description="Helical" evidence="2">
    <location>
        <begin position="14"/>
        <end position="35"/>
    </location>
</feature>
<name>A0A6A6W091_9PEZI</name>
<evidence type="ECO:0000256" key="2">
    <source>
        <dbReference type="SAM" id="Phobius"/>
    </source>
</evidence>
<feature type="compositionally biased region" description="Low complexity" evidence="1">
    <location>
        <begin position="368"/>
        <end position="377"/>
    </location>
</feature>
<keyword evidence="2" id="KW-0812">Transmembrane</keyword>
<feature type="region of interest" description="Disordered" evidence="1">
    <location>
        <begin position="282"/>
        <end position="341"/>
    </location>
</feature>
<organism evidence="3 4">
    <name type="scientific">Pseudovirgaria hyperparasitica</name>
    <dbReference type="NCBI Taxonomy" id="470096"/>
    <lineage>
        <taxon>Eukaryota</taxon>
        <taxon>Fungi</taxon>
        <taxon>Dikarya</taxon>
        <taxon>Ascomycota</taxon>
        <taxon>Pezizomycotina</taxon>
        <taxon>Dothideomycetes</taxon>
        <taxon>Dothideomycetes incertae sedis</taxon>
        <taxon>Acrospermales</taxon>
        <taxon>Acrospermaceae</taxon>
        <taxon>Pseudovirgaria</taxon>
    </lineage>
</organism>
<feature type="region of interest" description="Disordered" evidence="1">
    <location>
        <begin position="354"/>
        <end position="416"/>
    </location>
</feature>
<dbReference type="OrthoDB" id="5431149at2759"/>
<feature type="transmembrane region" description="Helical" evidence="2">
    <location>
        <begin position="87"/>
        <end position="111"/>
    </location>
</feature>
<gene>
    <name evidence="3" type="ORF">EJ05DRAFT_142904</name>
</gene>
<feature type="compositionally biased region" description="Polar residues" evidence="1">
    <location>
        <begin position="283"/>
        <end position="294"/>
    </location>
</feature>
<dbReference type="GeneID" id="54480305"/>
<keyword evidence="2" id="KW-1133">Transmembrane helix</keyword>
<evidence type="ECO:0000256" key="1">
    <source>
        <dbReference type="SAM" id="MobiDB-lite"/>
    </source>
</evidence>
<sequence length="416" mass="44563">MEAPLDADRISRTALRIIAALAWIFAATTAALTLVDTVALAETSYRFLAVTATAAVFDLLSLGAIILFAAISLLGKEWTWASANRKTYLVPGCIIMSILSVGSTVASYVLVDINLAKVIDHLPAWWLSPSYIKYIVWGFATFSQGVMYISVSWGRWRMTGPTNMTLNAGPRDSVISSTRTRKPNPATSLQEMARPFARDARPVSASASRKSSQSFDSLRSSIQQVVRPVTSRSRLVSKPSTPVGSSSFTSEKSAGERPHQSDGFDTWDTSAVEQHYRDALMPSATSPNSISGPSRGTALEPIPGSRPASPAKPLDGPFPSPAGSSHEDVVMSPKPPPAIAQLESPTMSQMHIHPLFRRDSPTPPPAATPGTVITAAPYSSQPISRPLSRRPTKESLHEDRLRSNSGGVSVSPLGIS</sequence>
<dbReference type="AlphaFoldDB" id="A0A6A6W091"/>
<proteinExistence type="predicted"/>
<feature type="compositionally biased region" description="Basic and acidic residues" evidence="1">
    <location>
        <begin position="253"/>
        <end position="262"/>
    </location>
</feature>
<feature type="compositionally biased region" description="Basic and acidic residues" evidence="1">
    <location>
        <begin position="391"/>
        <end position="402"/>
    </location>
</feature>
<feature type="compositionally biased region" description="Low complexity" evidence="1">
    <location>
        <begin position="204"/>
        <end position="217"/>
    </location>
</feature>
<feature type="transmembrane region" description="Helical" evidence="2">
    <location>
        <begin position="131"/>
        <end position="151"/>
    </location>
</feature>
<dbReference type="Proteomes" id="UP000799437">
    <property type="component" value="Unassembled WGS sequence"/>
</dbReference>
<feature type="compositionally biased region" description="Polar residues" evidence="1">
    <location>
        <begin position="218"/>
        <end position="252"/>
    </location>
</feature>
<keyword evidence="2" id="KW-0472">Membrane</keyword>
<feature type="region of interest" description="Disordered" evidence="1">
    <location>
        <begin position="167"/>
        <end position="266"/>
    </location>
</feature>
<evidence type="ECO:0000313" key="4">
    <source>
        <dbReference type="Proteomes" id="UP000799437"/>
    </source>
</evidence>
<feature type="transmembrane region" description="Helical" evidence="2">
    <location>
        <begin position="47"/>
        <end position="75"/>
    </location>
</feature>